<organism evidence="4 5">
    <name type="scientific">Ilyobacter polytropus (strain ATCC 51220 / DSM 2926 / LMG 16218 / CuHBu1)</name>
    <dbReference type="NCBI Taxonomy" id="572544"/>
    <lineage>
        <taxon>Bacteria</taxon>
        <taxon>Fusobacteriati</taxon>
        <taxon>Fusobacteriota</taxon>
        <taxon>Fusobacteriia</taxon>
        <taxon>Fusobacteriales</taxon>
        <taxon>Fusobacteriaceae</taxon>
        <taxon>Ilyobacter</taxon>
    </lineage>
</organism>
<dbReference type="SMART" id="SM01329">
    <property type="entry name" value="Iso_dh"/>
    <property type="match status" value="1"/>
</dbReference>
<dbReference type="InterPro" id="IPR024084">
    <property type="entry name" value="IsoPropMal-DH-like_dom"/>
</dbReference>
<dbReference type="OrthoDB" id="9806254at2"/>
<comment type="similarity">
    <text evidence="1">Belongs to the isocitrate and isopropylmalate dehydrogenases family.</text>
</comment>
<evidence type="ECO:0000256" key="2">
    <source>
        <dbReference type="ARBA" id="ARBA00023002"/>
    </source>
</evidence>
<reference evidence="4 5" key="1">
    <citation type="journal article" date="2010" name="Stand. Genomic Sci.">
        <title>Complete genome sequence of Ilyobacter polytropus type strain (CuHbu1).</title>
        <authorList>
            <person name="Sikorski J."/>
            <person name="Chertkov O."/>
            <person name="Lapidus A."/>
            <person name="Nolan M."/>
            <person name="Lucas S."/>
            <person name="Del Rio T.G."/>
            <person name="Tice H."/>
            <person name="Cheng J.F."/>
            <person name="Tapia R."/>
            <person name="Han C."/>
            <person name="Goodwin L."/>
            <person name="Pitluck S."/>
            <person name="Liolios K."/>
            <person name="Ivanova N."/>
            <person name="Mavromatis K."/>
            <person name="Mikhailova N."/>
            <person name="Pati A."/>
            <person name="Chen A."/>
            <person name="Palaniappan K."/>
            <person name="Land M."/>
            <person name="Hauser L."/>
            <person name="Chang Y.J."/>
            <person name="Jeffries C.D."/>
            <person name="Brambilla E."/>
            <person name="Yasawong M."/>
            <person name="Rohde M."/>
            <person name="Pukall R."/>
            <person name="Spring S."/>
            <person name="Goker M."/>
            <person name="Woyke T."/>
            <person name="Bristow J."/>
            <person name="Eisen J.A."/>
            <person name="Markowitz V."/>
            <person name="Hugenholtz P."/>
            <person name="Kyrpides N.C."/>
            <person name="Klenk H.P."/>
        </authorList>
    </citation>
    <scope>NUCLEOTIDE SEQUENCE [LARGE SCALE GENOMIC DNA]</scope>
    <source>
        <strain evidence="5">ATCC 51220 / DSM 2926 / LMG 16218 / CuHBu1</strain>
        <plasmid evidence="5">pILYOP01</plasmid>
    </source>
</reference>
<accession>E3HBV0</accession>
<dbReference type="EMBL" id="CP002282">
    <property type="protein sequence ID" value="ADO83862.1"/>
    <property type="molecule type" value="Genomic_DNA"/>
</dbReference>
<dbReference type="RefSeq" id="WP_013388524.1">
    <property type="nucleotide sequence ID" value="NC_014633.1"/>
</dbReference>
<keyword evidence="4" id="KW-0614">Plasmid</keyword>
<geneLocation type="plasmid" evidence="4 5">
    <name>pILYOP01</name>
</geneLocation>
<dbReference type="Pfam" id="PF00180">
    <property type="entry name" value="Iso_dh"/>
    <property type="match status" value="1"/>
</dbReference>
<feature type="domain" description="Isopropylmalate dehydrogenase-like" evidence="3">
    <location>
        <begin position="40"/>
        <end position="377"/>
    </location>
</feature>
<keyword evidence="5" id="KW-1185">Reference proteome</keyword>
<dbReference type="AlphaFoldDB" id="E3HBV0"/>
<dbReference type="HOGENOM" id="CLU_031953_0_1_0"/>
<gene>
    <name evidence="4" type="ordered locus">Ilyop_2096</name>
</gene>
<dbReference type="Proteomes" id="UP000006875">
    <property type="component" value="Plasmid pILYOP01"/>
</dbReference>
<dbReference type="KEGG" id="ipo:Ilyop_2096"/>
<dbReference type="PANTHER" id="PTHR11835">
    <property type="entry name" value="DECARBOXYLATING DEHYDROGENASES-ISOCITRATE, ISOPROPYLMALATE, TARTRATE"/>
    <property type="match status" value="1"/>
</dbReference>
<proteinExistence type="inferred from homology"/>
<evidence type="ECO:0000256" key="1">
    <source>
        <dbReference type="ARBA" id="ARBA00007769"/>
    </source>
</evidence>
<sequence>MKIDEIKDHFGDMIEEQLKRIKQIEEDKEITDYSKLDKIVIGIIPGDGIGPIISRQALRVINQLLREEIQNNKIEIRQIEGLTIENRVEKMQSVPTEVFEEIKKCHVLLKGPTVTPSLGDKYPNLPSANSALRRGLDLFCQVRRIEAPDKGIDWTFFRENVEGEYVLGSKGLQVDDILAVDFKILSRANAERLARAAFEFAKKNGKTVVTVITKGNVIKATDGNLIKICQEVAKEYPGIELQGRYVDVTSAKLRVPEFNKNFQVLILPNLYGDIVTDIAVEYLGGIGAAGAANLGNKKAIFEATHGTAPFLVENGRGDYASPTSLLKAVGLMLSHIGFPDKAKSLSEALDICGRKERKIVITSEVKDASAKEYTDYILGKLL</sequence>
<dbReference type="GO" id="GO:0006102">
    <property type="term" value="P:isocitrate metabolic process"/>
    <property type="evidence" value="ECO:0007669"/>
    <property type="project" value="TreeGrafter"/>
</dbReference>
<protein>
    <submittedName>
        <fullName evidence="4">Isocitrate/isopropylmalate dehydrogenase</fullName>
    </submittedName>
</protein>
<evidence type="ECO:0000259" key="3">
    <source>
        <dbReference type="SMART" id="SM01329"/>
    </source>
</evidence>
<evidence type="ECO:0000313" key="4">
    <source>
        <dbReference type="EMBL" id="ADO83862.1"/>
    </source>
</evidence>
<dbReference type="PANTHER" id="PTHR11835:SF34">
    <property type="entry name" value="ISOCITRATE DEHYDROGENASE [NAD] SUBUNIT ALPHA, MITOCHONDRIAL"/>
    <property type="match status" value="1"/>
</dbReference>
<dbReference type="SUPFAM" id="SSF53659">
    <property type="entry name" value="Isocitrate/Isopropylmalate dehydrogenase-like"/>
    <property type="match status" value="1"/>
</dbReference>
<dbReference type="Gene3D" id="3.40.718.10">
    <property type="entry name" value="Isopropylmalate Dehydrogenase"/>
    <property type="match status" value="1"/>
</dbReference>
<dbReference type="GO" id="GO:0006099">
    <property type="term" value="P:tricarboxylic acid cycle"/>
    <property type="evidence" value="ECO:0007669"/>
    <property type="project" value="TreeGrafter"/>
</dbReference>
<evidence type="ECO:0000313" key="5">
    <source>
        <dbReference type="Proteomes" id="UP000006875"/>
    </source>
</evidence>
<dbReference type="GO" id="GO:0004449">
    <property type="term" value="F:isocitrate dehydrogenase (NAD+) activity"/>
    <property type="evidence" value="ECO:0007669"/>
    <property type="project" value="TreeGrafter"/>
</dbReference>
<keyword evidence="2" id="KW-0560">Oxidoreductase</keyword>
<name>E3HBV0_ILYPC</name>